<sequence length="663" mass="76143">MQTNPKKKTQISFIIRDEVEYRHRSFVNCLAFDPVEEALYSGGSDMIIRKWDASSDTKPRGASQRHLMSMEHHYDWVNDLVLCSNPTYLISASSDTTVKVWNTRKGFCMSTLRTHKDCVRCLAYCSQGTEMIASAGLDRCIYLWDVNTLTKLTAINNTVTTSSLHGSKNSIYSIAMNPDGKVVVAGSTENVLRIWDPRSCKKICKLRGHTDNIRAIRMNRDGTQCLSASSDGTIRLWSTGQQRCIGVISCHNDSVWALQTDSNFSYVLSGSRDRSCCKTYINDLDSSELLFQEDSPIQRLQINDADRPTHVWTTTWSSNINRWPLKRPDTTYEDYMPDSMINNQKPDIVLEGAPSIRQHSVLNDRRHVVTRDTENNIHIWDILQGRKISNEGKRNMEDVIKENFKKVFVPSWFSVNVKSGLLEITLDESDVFSAWVSAKEAAEKHEETENKPLANFGGLLLRSLFELWPYSFQDDEIESPLHGYFHFPKHIPILIWNYTEDSGRPIFRTTVKDTANPTESAMLRDHLPQWVLDVVEHNQFPKFNKMPFVLQPHPSYVTKTFKRDRLSATEMLQIRKVMEHVYEKILSPQDQSLEPNDSAHSSSSTADKSGGNYFSPPIPKNIEDKVELYCNDQKLEPDMDLRTVKHFIWKQSADLLIHYKPIK</sequence>
<dbReference type="PANTHER" id="PTHR19862">
    <property type="entry name" value="WD REPEAT-CONTAINING PROTEIN 48"/>
    <property type="match status" value="1"/>
</dbReference>
<dbReference type="PROSITE" id="PS50082">
    <property type="entry name" value="WD_REPEATS_2"/>
    <property type="match status" value="5"/>
</dbReference>
<gene>
    <name evidence="7" type="ORF">BOKJ2_LOCUS4877</name>
</gene>
<feature type="repeat" description="WD" evidence="5">
    <location>
        <begin position="112"/>
        <end position="154"/>
    </location>
</feature>
<dbReference type="InterPro" id="IPR036322">
    <property type="entry name" value="WD40_repeat_dom_sf"/>
</dbReference>
<name>A0A811KC54_9BILA</name>
<dbReference type="InterPro" id="IPR001680">
    <property type="entry name" value="WD40_rpt"/>
</dbReference>
<organism evidence="7 8">
    <name type="scientific">Bursaphelenchus okinawaensis</name>
    <dbReference type="NCBI Taxonomy" id="465554"/>
    <lineage>
        <taxon>Eukaryota</taxon>
        <taxon>Metazoa</taxon>
        <taxon>Ecdysozoa</taxon>
        <taxon>Nematoda</taxon>
        <taxon>Chromadorea</taxon>
        <taxon>Rhabditida</taxon>
        <taxon>Tylenchina</taxon>
        <taxon>Tylenchomorpha</taxon>
        <taxon>Aphelenchoidea</taxon>
        <taxon>Aphelenchoididae</taxon>
        <taxon>Bursaphelenchus</taxon>
    </lineage>
</organism>
<evidence type="ECO:0000256" key="5">
    <source>
        <dbReference type="PROSITE-ProRule" id="PRU00221"/>
    </source>
</evidence>
<dbReference type="GO" id="GO:0000724">
    <property type="term" value="P:double-strand break repair via homologous recombination"/>
    <property type="evidence" value="ECO:0007669"/>
    <property type="project" value="TreeGrafter"/>
</dbReference>
<dbReference type="OrthoDB" id="2421129at2759"/>
<dbReference type="EMBL" id="CAJFCW020000002">
    <property type="protein sequence ID" value="CAG9098974.1"/>
    <property type="molecule type" value="Genomic_DNA"/>
</dbReference>
<dbReference type="Proteomes" id="UP000783686">
    <property type="component" value="Unassembled WGS sequence"/>
</dbReference>
<dbReference type="Proteomes" id="UP000614601">
    <property type="component" value="Unassembled WGS sequence"/>
</dbReference>
<dbReference type="Gene3D" id="2.130.10.10">
    <property type="entry name" value="YVTN repeat-like/Quinoprotein amine dehydrogenase"/>
    <property type="match status" value="2"/>
</dbReference>
<accession>A0A811KC54</accession>
<comment type="caution">
    <text evidence="7">The sequence shown here is derived from an EMBL/GenBank/DDBJ whole genome shotgun (WGS) entry which is preliminary data.</text>
</comment>
<evidence type="ECO:0000256" key="2">
    <source>
        <dbReference type="ARBA" id="ARBA00021538"/>
    </source>
</evidence>
<proteinExistence type="inferred from homology"/>
<dbReference type="PROSITE" id="PS00678">
    <property type="entry name" value="WD_REPEATS_1"/>
    <property type="match status" value="2"/>
</dbReference>
<dbReference type="Pfam" id="PF11816">
    <property type="entry name" value="DUF3337"/>
    <property type="match status" value="1"/>
</dbReference>
<evidence type="ECO:0000256" key="6">
    <source>
        <dbReference type="SAM" id="MobiDB-lite"/>
    </source>
</evidence>
<evidence type="ECO:0000256" key="1">
    <source>
        <dbReference type="ARBA" id="ARBA00006917"/>
    </source>
</evidence>
<evidence type="ECO:0000313" key="8">
    <source>
        <dbReference type="Proteomes" id="UP000614601"/>
    </source>
</evidence>
<dbReference type="CDD" id="cd17041">
    <property type="entry name" value="Ubl_WDR48"/>
    <property type="match status" value="1"/>
</dbReference>
<dbReference type="InterPro" id="IPR021772">
    <property type="entry name" value="WDR48/Bun107"/>
</dbReference>
<dbReference type="PROSITE" id="PS50294">
    <property type="entry name" value="WD_REPEATS_REGION"/>
    <property type="match status" value="5"/>
</dbReference>
<dbReference type="InterPro" id="IPR015943">
    <property type="entry name" value="WD40/YVTN_repeat-like_dom_sf"/>
</dbReference>
<dbReference type="PRINTS" id="PR00320">
    <property type="entry name" value="GPROTEINBRPT"/>
</dbReference>
<dbReference type="Pfam" id="PF00400">
    <property type="entry name" value="WD40"/>
    <property type="match status" value="6"/>
</dbReference>
<feature type="repeat" description="WD" evidence="5">
    <location>
        <begin position="20"/>
        <end position="61"/>
    </location>
</feature>
<dbReference type="InterPro" id="IPR019775">
    <property type="entry name" value="WD40_repeat_CS"/>
</dbReference>
<evidence type="ECO:0000256" key="4">
    <source>
        <dbReference type="ARBA" id="ARBA00022737"/>
    </source>
</evidence>
<keyword evidence="3 5" id="KW-0853">WD repeat</keyword>
<feature type="repeat" description="WD" evidence="5">
    <location>
        <begin position="206"/>
        <end position="247"/>
    </location>
</feature>
<dbReference type="InterPro" id="IPR020472">
    <property type="entry name" value="WD40_PAC1"/>
</dbReference>
<dbReference type="GO" id="GO:0043130">
    <property type="term" value="F:ubiquitin binding"/>
    <property type="evidence" value="ECO:0007669"/>
    <property type="project" value="TreeGrafter"/>
</dbReference>
<dbReference type="CDD" id="cd00200">
    <property type="entry name" value="WD40"/>
    <property type="match status" value="1"/>
</dbReference>
<comment type="similarity">
    <text evidence="1">Belongs to the WD repeat WDR48 family.</text>
</comment>
<evidence type="ECO:0000313" key="7">
    <source>
        <dbReference type="EMBL" id="CAD5213076.1"/>
    </source>
</evidence>
<feature type="repeat" description="WD" evidence="5">
    <location>
        <begin position="164"/>
        <end position="196"/>
    </location>
</feature>
<dbReference type="SUPFAM" id="SSF50978">
    <property type="entry name" value="WD40 repeat-like"/>
    <property type="match status" value="1"/>
</dbReference>
<protein>
    <recommendedName>
        <fullName evidence="2">WD repeat-containing protein 48 homolog</fullName>
    </recommendedName>
</protein>
<keyword evidence="4" id="KW-0677">Repeat</keyword>
<dbReference type="AlphaFoldDB" id="A0A811KC54"/>
<feature type="repeat" description="WD" evidence="5">
    <location>
        <begin position="70"/>
        <end position="111"/>
    </location>
</feature>
<reference evidence="7" key="1">
    <citation type="submission" date="2020-09" db="EMBL/GenBank/DDBJ databases">
        <authorList>
            <person name="Kikuchi T."/>
        </authorList>
    </citation>
    <scope>NUCLEOTIDE SEQUENCE</scope>
    <source>
        <strain evidence="7">SH1</strain>
    </source>
</reference>
<keyword evidence="8" id="KW-1185">Reference proteome</keyword>
<evidence type="ECO:0000256" key="3">
    <source>
        <dbReference type="ARBA" id="ARBA00022574"/>
    </source>
</evidence>
<feature type="region of interest" description="Disordered" evidence="6">
    <location>
        <begin position="588"/>
        <end position="616"/>
    </location>
</feature>
<dbReference type="EMBL" id="CAJFDH010000002">
    <property type="protein sequence ID" value="CAD5213076.1"/>
    <property type="molecule type" value="Genomic_DNA"/>
</dbReference>
<feature type="compositionally biased region" description="Low complexity" evidence="6">
    <location>
        <begin position="598"/>
        <end position="609"/>
    </location>
</feature>
<dbReference type="SMART" id="SM00320">
    <property type="entry name" value="WD40"/>
    <property type="match status" value="7"/>
</dbReference>
<dbReference type="PANTHER" id="PTHR19862:SF14">
    <property type="entry name" value="WD REPEAT-CONTAINING PROTEIN 48"/>
    <property type="match status" value="1"/>
</dbReference>
<dbReference type="InterPro" id="IPR051246">
    <property type="entry name" value="WDR48"/>
</dbReference>